<dbReference type="GO" id="GO:0005524">
    <property type="term" value="F:ATP binding"/>
    <property type="evidence" value="ECO:0007669"/>
    <property type="project" value="UniProtKB-KW"/>
</dbReference>
<evidence type="ECO:0000313" key="3">
    <source>
        <dbReference type="EMBL" id="MBM6928715.1"/>
    </source>
</evidence>
<dbReference type="SUPFAM" id="SSF52540">
    <property type="entry name" value="P-loop containing nucleoside triphosphate hydrolases"/>
    <property type="match status" value="1"/>
</dbReference>
<dbReference type="Gene3D" id="3.40.50.300">
    <property type="entry name" value="P-loop containing nucleotide triphosphate hydrolases"/>
    <property type="match status" value="1"/>
</dbReference>
<proteinExistence type="predicted"/>
<dbReference type="Proteomes" id="UP000777002">
    <property type="component" value="Unassembled WGS sequence"/>
</dbReference>
<keyword evidence="3" id="KW-0547">Nucleotide-binding</keyword>
<organism evidence="3 4">
    <name type="scientific">Parasutterella secunda</name>
    <dbReference type="NCBI Taxonomy" id="626947"/>
    <lineage>
        <taxon>Bacteria</taxon>
        <taxon>Pseudomonadati</taxon>
        <taxon>Pseudomonadota</taxon>
        <taxon>Betaproteobacteria</taxon>
        <taxon>Burkholderiales</taxon>
        <taxon>Sutterellaceae</taxon>
        <taxon>Parasutterella</taxon>
    </lineage>
</organism>
<evidence type="ECO:0000313" key="4">
    <source>
        <dbReference type="Proteomes" id="UP000777002"/>
    </source>
</evidence>
<reference evidence="3 4" key="1">
    <citation type="journal article" date="2021" name="Sci. Rep.">
        <title>The distribution of antibiotic resistance genes in chicken gut microbiota commensals.</title>
        <authorList>
            <person name="Juricova H."/>
            <person name="Matiasovicova J."/>
            <person name="Kubasova T."/>
            <person name="Cejkova D."/>
            <person name="Rychlik I."/>
        </authorList>
    </citation>
    <scope>NUCLEOTIDE SEQUENCE [LARGE SCALE GENOMIC DNA]</scope>
    <source>
        <strain evidence="3 4">An562</strain>
    </source>
</reference>
<evidence type="ECO:0000259" key="1">
    <source>
        <dbReference type="Pfam" id="PF01637"/>
    </source>
</evidence>
<dbReference type="PANTHER" id="PTHR34704">
    <property type="entry name" value="ATPASE"/>
    <property type="match status" value="1"/>
</dbReference>
<sequence length="447" mass="51270">MRFYGRNEEILALQSFLETVRRQNVSQMVSVIGRRRVGKTTLILKAFENEAVPFLYLFVSRRVSEADLVQAWLTEICRVFKLEFAPNLSSASEVIRFVMSLAKDTPCVCVIDECQELKTVQPSFFSQLQHVWDLNKDKSKLLLIMSGSIISAMEELFNASSQPLYGRSSGQLLVQPFLPSVIKEIVLTENPKAKPMDLLAVYAMTGGVARYLEILADEQCLTLDKAIQFIFSPQGGWLRSEGTIFLANEYRADALTYSQILRAIANGATKWNEIQSLSELQISAYMRRLENFRLISKRYPIFEKPTSRKARYSIADSYMRFWLEFVDPVPLRALAEASRWSMLINYCQSKFSDFLGLSLESWFRSSYLEKGPWFEVGSWWDRTGEYEIDLVAVDPSEKRIEFGEAKLNSEKFNSIKLSGKVSSFLEAHPQYSDWTISMKGLFPDDIL</sequence>
<dbReference type="EMBL" id="JACJKX010000008">
    <property type="protein sequence ID" value="MBM6928715.1"/>
    <property type="molecule type" value="Genomic_DNA"/>
</dbReference>
<evidence type="ECO:0000259" key="2">
    <source>
        <dbReference type="Pfam" id="PF03008"/>
    </source>
</evidence>
<dbReference type="PANTHER" id="PTHR34704:SF1">
    <property type="entry name" value="ATPASE"/>
    <property type="match status" value="1"/>
</dbReference>
<gene>
    <name evidence="3" type="ORF">H5985_05455</name>
</gene>
<dbReference type="Pfam" id="PF01637">
    <property type="entry name" value="ATPase_2"/>
    <property type="match status" value="1"/>
</dbReference>
<feature type="domain" description="ATPase" evidence="1">
    <location>
        <begin position="3"/>
        <end position="213"/>
    </location>
</feature>
<dbReference type="InterPro" id="IPR011579">
    <property type="entry name" value="ATPase_dom"/>
</dbReference>
<dbReference type="Pfam" id="PF03008">
    <property type="entry name" value="DUF234"/>
    <property type="match status" value="1"/>
</dbReference>
<dbReference type="InterPro" id="IPR027417">
    <property type="entry name" value="P-loop_NTPase"/>
</dbReference>
<dbReference type="RefSeq" id="WP_205050304.1">
    <property type="nucleotide sequence ID" value="NZ_JACJKX010000008.1"/>
</dbReference>
<keyword evidence="4" id="KW-1185">Reference proteome</keyword>
<dbReference type="InterPro" id="IPR004256">
    <property type="entry name" value="DUF234"/>
</dbReference>
<accession>A0ABS2GS92</accession>
<comment type="caution">
    <text evidence="3">The sequence shown here is derived from an EMBL/GenBank/DDBJ whole genome shotgun (WGS) entry which is preliminary data.</text>
</comment>
<name>A0ABS2GS92_9BURK</name>
<protein>
    <submittedName>
        <fullName evidence="3">ATP-binding protein</fullName>
    </submittedName>
</protein>
<feature type="domain" description="DUF234" evidence="2">
    <location>
        <begin position="322"/>
        <end position="410"/>
    </location>
</feature>
<keyword evidence="3" id="KW-0067">ATP-binding</keyword>